<dbReference type="PANTHER" id="PTHR12910">
    <property type="entry name" value="NADH-UBIQUINONE OXIDOREDUCTASE SUBUNIT B17.2"/>
    <property type="match status" value="1"/>
</dbReference>
<dbReference type="InParanoid" id="A0A078A2S6"/>
<dbReference type="InterPro" id="IPR007763">
    <property type="entry name" value="NDUFA12"/>
</dbReference>
<comment type="subcellular location">
    <subcellularLocation>
        <location evidence="2">Mitochondrion inner membrane</location>
        <topology evidence="2">Peripheral membrane protein</topology>
        <orientation evidence="2">Matrix side</orientation>
    </subcellularLocation>
</comment>
<dbReference type="EMBL" id="CCKQ01005365">
    <property type="protein sequence ID" value="CDW76573.1"/>
    <property type="molecule type" value="Genomic_DNA"/>
</dbReference>
<comment type="function">
    <text evidence="2">Accessory subunit of the mitochondrial membrane respiratory chain NADH dehydrogenase (Complex I), that is believed not to be involved in catalysis. Complex I functions in the transfer of electrons from NADH to the respiratory chain. The immediate electron acceptor for the enzyme is believed to be ubiquinone.</text>
</comment>
<keyword evidence="2" id="KW-0472">Membrane</keyword>
<sequence length="188" mass="22310">MRSWGQSVGLLGPKFWAIYRKEGFTRALLRGKIYKPTHEKGGYEDELVRLVGTDEFGNRYYEDFNHHNKNTRRWIEYADYNKWFMTPKKIAPGWHGWLHYTYDDPPKKDNFVEPAYRPHRTVVFKTDHPNAYKNPGHLLNDNRAEYLERTKARKYTPWEPPTGSEPKDGKKIVVQKKDPLGQVVEELD</sequence>
<dbReference type="AlphaFoldDB" id="A0A078A2S6"/>
<keyword evidence="2" id="KW-0813">Transport</keyword>
<dbReference type="GO" id="GO:0005743">
    <property type="term" value="C:mitochondrial inner membrane"/>
    <property type="evidence" value="ECO:0007669"/>
    <property type="project" value="UniProtKB-SubCell"/>
</dbReference>
<name>A0A078A2S6_STYLE</name>
<dbReference type="GO" id="GO:0006979">
    <property type="term" value="P:response to oxidative stress"/>
    <property type="evidence" value="ECO:0007669"/>
    <property type="project" value="TreeGrafter"/>
</dbReference>
<protein>
    <recommendedName>
        <fullName evidence="2">NADH dehydrogenase [ubiquinone] 1 alpha subcomplex subunit 12</fullName>
    </recommendedName>
</protein>
<dbReference type="Pfam" id="PF05071">
    <property type="entry name" value="NDUFA12"/>
    <property type="match status" value="1"/>
</dbReference>
<keyword evidence="2" id="KW-0679">Respiratory chain</keyword>
<evidence type="ECO:0000256" key="1">
    <source>
        <dbReference type="ARBA" id="ARBA00007355"/>
    </source>
</evidence>
<accession>A0A078A2S6</accession>
<keyword evidence="5" id="KW-1185">Reference proteome</keyword>
<dbReference type="OrthoDB" id="274641at2759"/>
<gene>
    <name evidence="4" type="primary">Contig15243.g16242</name>
    <name evidence="4" type="ORF">STYLEM_5533</name>
</gene>
<feature type="region of interest" description="Disordered" evidence="3">
    <location>
        <begin position="151"/>
        <end position="188"/>
    </location>
</feature>
<evidence type="ECO:0000313" key="4">
    <source>
        <dbReference type="EMBL" id="CDW76573.1"/>
    </source>
</evidence>
<feature type="compositionally biased region" description="Basic and acidic residues" evidence="3">
    <location>
        <begin position="165"/>
        <end position="179"/>
    </location>
</feature>
<dbReference type="Proteomes" id="UP000039865">
    <property type="component" value="Unassembled WGS sequence"/>
</dbReference>
<evidence type="ECO:0000313" key="5">
    <source>
        <dbReference type="Proteomes" id="UP000039865"/>
    </source>
</evidence>
<proteinExistence type="inferred from homology"/>
<evidence type="ECO:0000256" key="3">
    <source>
        <dbReference type="SAM" id="MobiDB-lite"/>
    </source>
</evidence>
<dbReference type="PANTHER" id="PTHR12910:SF2">
    <property type="entry name" value="NADH DEHYDROGENASE [UBIQUINONE] 1 ALPHA SUBCOMPLEX SUBUNIT 12"/>
    <property type="match status" value="1"/>
</dbReference>
<comment type="similarity">
    <text evidence="1 2">Belongs to the complex I NDUFA12 subunit family.</text>
</comment>
<dbReference type="GO" id="GO:0045271">
    <property type="term" value="C:respiratory chain complex I"/>
    <property type="evidence" value="ECO:0007669"/>
    <property type="project" value="InterPro"/>
</dbReference>
<dbReference type="OMA" id="FIKYHRN"/>
<reference evidence="4 5" key="1">
    <citation type="submission" date="2014-06" db="EMBL/GenBank/DDBJ databases">
        <authorList>
            <person name="Swart Estienne"/>
        </authorList>
    </citation>
    <scope>NUCLEOTIDE SEQUENCE [LARGE SCALE GENOMIC DNA]</scope>
    <source>
        <strain evidence="4 5">130c</strain>
    </source>
</reference>
<keyword evidence="2" id="KW-0999">Mitochondrion inner membrane</keyword>
<keyword evidence="2" id="KW-0496">Mitochondrion</keyword>
<keyword evidence="2" id="KW-0249">Electron transport</keyword>
<evidence type="ECO:0000256" key="2">
    <source>
        <dbReference type="RuleBase" id="RU363103"/>
    </source>
</evidence>
<organism evidence="4 5">
    <name type="scientific">Stylonychia lemnae</name>
    <name type="common">Ciliate</name>
    <dbReference type="NCBI Taxonomy" id="5949"/>
    <lineage>
        <taxon>Eukaryota</taxon>
        <taxon>Sar</taxon>
        <taxon>Alveolata</taxon>
        <taxon>Ciliophora</taxon>
        <taxon>Intramacronucleata</taxon>
        <taxon>Spirotrichea</taxon>
        <taxon>Stichotrichia</taxon>
        <taxon>Sporadotrichida</taxon>
        <taxon>Oxytrichidae</taxon>
        <taxon>Stylonychinae</taxon>
        <taxon>Stylonychia</taxon>
    </lineage>
</organism>